<dbReference type="Proteomes" id="UP000006056">
    <property type="component" value="Chromosome"/>
</dbReference>
<evidence type="ECO:0000313" key="4">
    <source>
        <dbReference type="Proteomes" id="UP000006056"/>
    </source>
</evidence>
<dbReference type="EMBL" id="CP003379">
    <property type="protein sequence ID" value="AFL89979.1"/>
    <property type="molecule type" value="Genomic_DNA"/>
</dbReference>
<dbReference type="HOGENOM" id="CLU_1188610_0_0_0"/>
<protein>
    <recommendedName>
        <fullName evidence="2">Outer membrane protein beta-barrel domain-containing protein</fullName>
    </recommendedName>
</protein>
<feature type="domain" description="Outer membrane protein beta-barrel" evidence="2">
    <location>
        <begin position="77"/>
        <end position="241"/>
    </location>
</feature>
<dbReference type="Gene3D" id="2.40.160.20">
    <property type="match status" value="1"/>
</dbReference>
<dbReference type="InterPro" id="IPR011250">
    <property type="entry name" value="OMP/PagP_B-barrel"/>
</dbReference>
<dbReference type="AlphaFoldDB" id="I3ZL61"/>
<proteinExistence type="predicted"/>
<dbReference type="InterPro" id="IPR027385">
    <property type="entry name" value="Beta-barrel_OMP"/>
</dbReference>
<dbReference type="eggNOG" id="COG3637">
    <property type="taxonomic scope" value="Bacteria"/>
</dbReference>
<keyword evidence="4" id="KW-1185">Reference proteome</keyword>
<dbReference type="Pfam" id="PF13505">
    <property type="entry name" value="OMP_b-brl"/>
    <property type="match status" value="1"/>
</dbReference>
<evidence type="ECO:0000259" key="2">
    <source>
        <dbReference type="Pfam" id="PF13505"/>
    </source>
</evidence>
<reference evidence="3 4" key="1">
    <citation type="submission" date="2012-06" db="EMBL/GenBank/DDBJ databases">
        <title>Complete genome of Terriglobus roseus DSM 18391.</title>
        <authorList>
            <consortium name="US DOE Joint Genome Institute (JGI-PGF)"/>
            <person name="Lucas S."/>
            <person name="Copeland A."/>
            <person name="Lapidus A."/>
            <person name="Glavina del Rio T."/>
            <person name="Dalin E."/>
            <person name="Tice H."/>
            <person name="Bruce D."/>
            <person name="Goodwin L."/>
            <person name="Pitluck S."/>
            <person name="Peters L."/>
            <person name="Mikhailova N."/>
            <person name="Munk A.C.C."/>
            <person name="Kyrpides N."/>
            <person name="Mavromatis K."/>
            <person name="Ivanova N."/>
            <person name="Brettin T."/>
            <person name="Detter J.C."/>
            <person name="Han C."/>
            <person name="Larimer F."/>
            <person name="Land M."/>
            <person name="Hauser L."/>
            <person name="Markowitz V."/>
            <person name="Cheng J.-F."/>
            <person name="Hugenholtz P."/>
            <person name="Woyke T."/>
            <person name="Wu D."/>
            <person name="Brambilla E."/>
            <person name="Klenk H.-P."/>
            <person name="Eisen J.A."/>
        </authorList>
    </citation>
    <scope>NUCLEOTIDE SEQUENCE [LARGE SCALE GENOMIC DNA]</scope>
    <source>
        <strain evidence="4">DSM 18391 / NRRL B-41598 / KBS 63</strain>
    </source>
</reference>
<name>I3ZL61_TERRK</name>
<evidence type="ECO:0000256" key="1">
    <source>
        <dbReference type="ARBA" id="ARBA00022729"/>
    </source>
</evidence>
<organism evidence="3 4">
    <name type="scientific">Terriglobus roseus (strain DSM 18391 / NRRL B-41598 / KBS 63)</name>
    <dbReference type="NCBI Taxonomy" id="926566"/>
    <lineage>
        <taxon>Bacteria</taxon>
        <taxon>Pseudomonadati</taxon>
        <taxon>Acidobacteriota</taxon>
        <taxon>Terriglobia</taxon>
        <taxon>Terriglobales</taxon>
        <taxon>Acidobacteriaceae</taxon>
        <taxon>Terriglobus</taxon>
    </lineage>
</organism>
<dbReference type="STRING" id="926566.Terro_3769"/>
<accession>I3ZL61</accession>
<gene>
    <name evidence="3" type="ordered locus">Terro_3769</name>
</gene>
<dbReference type="SUPFAM" id="SSF56925">
    <property type="entry name" value="OMPA-like"/>
    <property type="match status" value="1"/>
</dbReference>
<dbReference type="KEGG" id="trs:Terro_3769"/>
<keyword evidence="1" id="KW-0732">Signal</keyword>
<sequence length="255" mass="27806">MPLLSSKLNRAGASTRREVLQLMLKRYASLLALLPVLSAVTPMALHAQDTAAAPTRARRVLSHFDIGVSGIAFFTKDVSGTVASSSFGQNYNFTQSASSAAGVLATIRAQKSPWKGLEFNYGYGRTTESYTCCNVSSNNGTYLGPFQSQATASEYTIGYLVRPDRKIFGFQPYVAAGAGVYEFKPTKNGGQGLQPQARATYYYSVGGESMITPSFGIRAGFRQLYYKAPDFGQNYLKITKTTFTSEPQVGIFYHF</sequence>
<evidence type="ECO:0000313" key="3">
    <source>
        <dbReference type="EMBL" id="AFL89979.1"/>
    </source>
</evidence>